<feature type="signal peptide" evidence="1">
    <location>
        <begin position="1"/>
        <end position="29"/>
    </location>
</feature>
<dbReference type="Proteomes" id="UP000436822">
    <property type="component" value="Unassembled WGS sequence"/>
</dbReference>
<dbReference type="InterPro" id="IPR013320">
    <property type="entry name" value="ConA-like_dom_sf"/>
</dbReference>
<dbReference type="OrthoDB" id="7834696at2"/>
<reference evidence="2 3" key="1">
    <citation type="submission" date="2019-12" db="EMBL/GenBank/DDBJ databases">
        <title>Litoreibacter badius sp. nov., a novel bacteriochlorophyll a-containing bacterium in the genus Litoreibacter.</title>
        <authorList>
            <person name="Kanamuro M."/>
            <person name="Takabe Y."/>
            <person name="Mori K."/>
            <person name="Takaichi S."/>
            <person name="Hanada S."/>
        </authorList>
    </citation>
    <scope>NUCLEOTIDE SEQUENCE [LARGE SCALE GENOMIC DNA]</scope>
    <source>
        <strain evidence="2 3">K6</strain>
    </source>
</reference>
<keyword evidence="3" id="KW-1185">Reference proteome</keyword>
<evidence type="ECO:0000313" key="3">
    <source>
        <dbReference type="Proteomes" id="UP000436822"/>
    </source>
</evidence>
<dbReference type="InterPro" id="IPR025975">
    <property type="entry name" value="Polysacc_lyase"/>
</dbReference>
<name>A0A6N6JFK6_9RHOB</name>
<evidence type="ECO:0000313" key="2">
    <source>
        <dbReference type="EMBL" id="GFE64925.1"/>
    </source>
</evidence>
<dbReference type="AlphaFoldDB" id="A0A6N6JFK6"/>
<feature type="chain" id="PRO_5026697724" description="Polysaccharide lyase-like protein" evidence="1">
    <location>
        <begin position="30"/>
        <end position="270"/>
    </location>
</feature>
<dbReference type="Gene3D" id="2.60.120.200">
    <property type="match status" value="1"/>
</dbReference>
<sequence length="270" mass="30611">MIHVMHFVPKLVIAALYAASLLICGPSSAENYKVPASVERQVSGILGEAIEATQRLPRPSSMQAMQQGAIRFVRFTIADGDIGGAPTDNDPTHSRIFDKPHSERAEIRTEDALRSNSVYEVTFQVRFVEGFYGDSETFFQIHTGQKPPLMFFFRQFGRTHLLANFLQGCARTCGHNDQPDYVRVKEFYPASGMFGRWHQFRFLIDTSNQGEMSIYVNGQPFVTNQPVTFPSQHRPYLRFGVYRSGSEEGNRTSVVDYRNLSIQRVRQAGQ</sequence>
<protein>
    <recommendedName>
        <fullName evidence="4">Polysaccharide lyase-like protein</fullName>
    </recommendedName>
</protein>
<accession>A0A6N6JFK6</accession>
<dbReference type="SUPFAM" id="SSF49899">
    <property type="entry name" value="Concanavalin A-like lectins/glucanases"/>
    <property type="match status" value="1"/>
</dbReference>
<organism evidence="2 3">
    <name type="scientific">Litoreibacter roseus</name>
    <dbReference type="NCBI Taxonomy" id="2601869"/>
    <lineage>
        <taxon>Bacteria</taxon>
        <taxon>Pseudomonadati</taxon>
        <taxon>Pseudomonadota</taxon>
        <taxon>Alphaproteobacteria</taxon>
        <taxon>Rhodobacterales</taxon>
        <taxon>Roseobacteraceae</taxon>
        <taxon>Litoreibacter</taxon>
    </lineage>
</organism>
<comment type="caution">
    <text evidence="2">The sequence shown here is derived from an EMBL/GenBank/DDBJ whole genome shotgun (WGS) entry which is preliminary data.</text>
</comment>
<dbReference type="RefSeq" id="WP_159806451.1">
    <property type="nucleotide sequence ID" value="NZ_BLJE01000002.1"/>
</dbReference>
<dbReference type="EMBL" id="BLJE01000002">
    <property type="protein sequence ID" value="GFE64925.1"/>
    <property type="molecule type" value="Genomic_DNA"/>
</dbReference>
<gene>
    <name evidence="2" type="ORF">KIN_19990</name>
</gene>
<proteinExistence type="predicted"/>
<dbReference type="Pfam" id="PF14099">
    <property type="entry name" value="Polysacc_lyase"/>
    <property type="match status" value="1"/>
</dbReference>
<keyword evidence="1" id="KW-0732">Signal</keyword>
<evidence type="ECO:0000256" key="1">
    <source>
        <dbReference type="SAM" id="SignalP"/>
    </source>
</evidence>
<evidence type="ECO:0008006" key="4">
    <source>
        <dbReference type="Google" id="ProtNLM"/>
    </source>
</evidence>